<keyword evidence="9" id="KW-1185">Reference proteome</keyword>
<dbReference type="InterPro" id="IPR029058">
    <property type="entry name" value="AB_hydrolase_fold"/>
</dbReference>
<evidence type="ECO:0000256" key="5">
    <source>
        <dbReference type="PROSITE-ProRule" id="PRU00134"/>
    </source>
</evidence>
<accession>A0ABD3NM41</accession>
<dbReference type="Proteomes" id="UP001530400">
    <property type="component" value="Unassembled WGS sequence"/>
</dbReference>
<evidence type="ECO:0000256" key="1">
    <source>
        <dbReference type="ARBA" id="ARBA00006499"/>
    </source>
</evidence>
<keyword evidence="2" id="KW-0479">Metal-binding</keyword>
<keyword evidence="3 5" id="KW-0863">Zinc-finger</keyword>
<feature type="domain" description="MYND-type" evidence="7">
    <location>
        <begin position="12"/>
        <end position="53"/>
    </location>
</feature>
<gene>
    <name evidence="8" type="ORF">ACHAWO_003121</name>
</gene>
<dbReference type="GO" id="GO:0008270">
    <property type="term" value="F:zinc ion binding"/>
    <property type="evidence" value="ECO:0007669"/>
    <property type="project" value="UniProtKB-KW"/>
</dbReference>
<dbReference type="Pfam" id="PF02230">
    <property type="entry name" value="Abhydrolase_2"/>
    <property type="match status" value="1"/>
</dbReference>
<dbReference type="Gene3D" id="3.40.50.1820">
    <property type="entry name" value="alpha/beta hydrolase"/>
    <property type="match status" value="1"/>
</dbReference>
<dbReference type="Gene3D" id="6.10.140.2220">
    <property type="match status" value="1"/>
</dbReference>
<dbReference type="EMBL" id="JALLPJ020001135">
    <property type="protein sequence ID" value="KAL3775791.1"/>
    <property type="molecule type" value="Genomic_DNA"/>
</dbReference>
<feature type="region of interest" description="Disordered" evidence="6">
    <location>
        <begin position="116"/>
        <end position="142"/>
    </location>
</feature>
<evidence type="ECO:0000313" key="8">
    <source>
        <dbReference type="EMBL" id="KAL3775791.1"/>
    </source>
</evidence>
<dbReference type="SUPFAM" id="SSF53474">
    <property type="entry name" value="alpha/beta-Hydrolases"/>
    <property type="match status" value="1"/>
</dbReference>
<dbReference type="InterPro" id="IPR050565">
    <property type="entry name" value="LYPA1-2/EST-like"/>
</dbReference>
<dbReference type="InterPro" id="IPR002893">
    <property type="entry name" value="Znf_MYND"/>
</dbReference>
<comment type="similarity">
    <text evidence="1">Belongs to the AB hydrolase superfamily. AB hydrolase 2 family.</text>
</comment>
<evidence type="ECO:0000256" key="6">
    <source>
        <dbReference type="SAM" id="MobiDB-lite"/>
    </source>
</evidence>
<evidence type="ECO:0000259" key="7">
    <source>
        <dbReference type="PROSITE" id="PS50865"/>
    </source>
</evidence>
<proteinExistence type="inferred from homology"/>
<dbReference type="PANTHER" id="PTHR10655">
    <property type="entry name" value="LYSOPHOSPHOLIPASE-RELATED"/>
    <property type="match status" value="1"/>
</dbReference>
<evidence type="ECO:0000256" key="2">
    <source>
        <dbReference type="ARBA" id="ARBA00022723"/>
    </source>
</evidence>
<name>A0ABD3NM41_9STRA</name>
<feature type="compositionally biased region" description="Low complexity" evidence="6">
    <location>
        <begin position="57"/>
        <end position="69"/>
    </location>
</feature>
<dbReference type="PROSITE" id="PS50865">
    <property type="entry name" value="ZF_MYND_2"/>
    <property type="match status" value="1"/>
</dbReference>
<organism evidence="8 9">
    <name type="scientific">Cyclotella atomus</name>
    <dbReference type="NCBI Taxonomy" id="382360"/>
    <lineage>
        <taxon>Eukaryota</taxon>
        <taxon>Sar</taxon>
        <taxon>Stramenopiles</taxon>
        <taxon>Ochrophyta</taxon>
        <taxon>Bacillariophyta</taxon>
        <taxon>Coscinodiscophyceae</taxon>
        <taxon>Thalassiosirophycidae</taxon>
        <taxon>Stephanodiscales</taxon>
        <taxon>Stephanodiscaceae</taxon>
        <taxon>Cyclotella</taxon>
    </lineage>
</organism>
<protein>
    <recommendedName>
        <fullName evidence="7">MYND-type domain-containing protein</fullName>
    </recommendedName>
</protein>
<dbReference type="SUPFAM" id="SSF144232">
    <property type="entry name" value="HIT/MYND zinc finger-like"/>
    <property type="match status" value="1"/>
</dbReference>
<evidence type="ECO:0000256" key="4">
    <source>
        <dbReference type="ARBA" id="ARBA00022833"/>
    </source>
</evidence>
<evidence type="ECO:0000256" key="3">
    <source>
        <dbReference type="ARBA" id="ARBA00022771"/>
    </source>
</evidence>
<evidence type="ECO:0000313" key="9">
    <source>
        <dbReference type="Proteomes" id="UP001530400"/>
    </source>
</evidence>
<dbReference type="PANTHER" id="PTHR10655:SF70">
    <property type="entry name" value="PHOSPHOLIPASE_CARBOXYLESTERASE_THIOESTERASE DOMAIN-CONTAINING PROTEIN"/>
    <property type="match status" value="1"/>
</dbReference>
<dbReference type="PROSITE" id="PS01360">
    <property type="entry name" value="ZF_MYND_1"/>
    <property type="match status" value="1"/>
</dbReference>
<feature type="region of interest" description="Disordered" evidence="6">
    <location>
        <begin position="57"/>
        <end position="78"/>
    </location>
</feature>
<dbReference type="InterPro" id="IPR003140">
    <property type="entry name" value="PLipase/COase/thioEstase"/>
</dbReference>
<comment type="caution">
    <text evidence="8">The sequence shown here is derived from an EMBL/GenBank/DDBJ whole genome shotgun (WGS) entry which is preliminary data.</text>
</comment>
<reference evidence="8 9" key="1">
    <citation type="submission" date="2024-10" db="EMBL/GenBank/DDBJ databases">
        <title>Updated reference genomes for cyclostephanoid diatoms.</title>
        <authorList>
            <person name="Roberts W.R."/>
            <person name="Alverson A.J."/>
        </authorList>
    </citation>
    <scope>NUCLEOTIDE SEQUENCE [LARGE SCALE GENOMIC DNA]</scope>
    <source>
        <strain evidence="8 9">AJA010-31</strain>
    </source>
</reference>
<dbReference type="Pfam" id="PF01753">
    <property type="entry name" value="zf-MYND"/>
    <property type="match status" value="1"/>
</dbReference>
<feature type="compositionally biased region" description="Low complexity" evidence="6">
    <location>
        <begin position="116"/>
        <end position="127"/>
    </location>
</feature>
<dbReference type="AlphaFoldDB" id="A0ABD3NM41"/>
<sequence>MTPSEKPIFPLCNHCGTPSSSSIKIKACTVCYTCGYCSRDCQRKAWATHKTSCRRQATASTSTSSASSSPNTCNSVNTTVHASNDDVVRLEVQSGSGEWCDAGPINMINDVGSLNLSANSNTSNSSSETKQPQRRTKDLSTSAQKYLQNTKYKYRHSSDGIDTNLLILLHGAGDTHEPYDKLAIQMALPQTATLAISARNVALPLNLGYAWFEEMDGIGNPLASSDERRLGSLSRAVGWLEHLLCLLTGLKDDKNAATDDRMIWVPERVFLLGFSAGACLAMELCRSWRYNGRLALGGVICVAGGIKTQSLARSTNTNESLKATSNEATDVLVIAGSNDETFSPQLASKSRELYVPSSKVQVHVERGKGHSMIGSRSEMTVVMEFLSKRMVKQMTSMENMTSIH</sequence>
<keyword evidence="4" id="KW-0862">Zinc</keyword>